<dbReference type="InterPro" id="IPR032783">
    <property type="entry name" value="AraC_lig"/>
</dbReference>
<comment type="caution">
    <text evidence="3">The sequence shown here is derived from an EMBL/GenBank/DDBJ whole genome shotgun (WGS) entry which is preliminary data.</text>
</comment>
<dbReference type="Pfam" id="PF12852">
    <property type="entry name" value="Cupin_6"/>
    <property type="match status" value="1"/>
</dbReference>
<dbReference type="GO" id="GO:0003677">
    <property type="term" value="F:DNA binding"/>
    <property type="evidence" value="ECO:0007669"/>
    <property type="project" value="UniProtKB-KW"/>
</dbReference>
<reference evidence="3 4" key="1">
    <citation type="submission" date="2006-02" db="EMBL/GenBank/DDBJ databases">
        <authorList>
            <person name="Waterbury J."/>
            <person name="Ferriera S."/>
            <person name="Johnson J."/>
            <person name="Kravitz S."/>
            <person name="Halpern A."/>
            <person name="Remington K."/>
            <person name="Beeson K."/>
            <person name="Tran B."/>
            <person name="Rogers Y.-H."/>
            <person name="Friedman R."/>
            <person name="Venter J.C."/>
        </authorList>
    </citation>
    <scope>NUCLEOTIDE SEQUENCE [LARGE SCALE GENOMIC DNA]</scope>
    <source>
        <strain evidence="3 4">Nb-231</strain>
    </source>
</reference>
<organism evidence="3 4">
    <name type="scientific">Nitrococcus mobilis Nb-231</name>
    <dbReference type="NCBI Taxonomy" id="314278"/>
    <lineage>
        <taxon>Bacteria</taxon>
        <taxon>Pseudomonadati</taxon>
        <taxon>Pseudomonadota</taxon>
        <taxon>Gammaproteobacteria</taxon>
        <taxon>Chromatiales</taxon>
        <taxon>Ectothiorhodospiraceae</taxon>
        <taxon>Nitrococcus</taxon>
    </lineage>
</organism>
<evidence type="ECO:0000313" key="4">
    <source>
        <dbReference type="Proteomes" id="UP000003374"/>
    </source>
</evidence>
<gene>
    <name evidence="3" type="ORF">NB231_06895</name>
</gene>
<dbReference type="RefSeq" id="WP_005000722.1">
    <property type="nucleotide sequence ID" value="NZ_CH672427.1"/>
</dbReference>
<feature type="domain" description="AraC-type transcription regulator ligand-binding" evidence="2">
    <location>
        <begin position="2"/>
        <end position="175"/>
    </location>
</feature>
<evidence type="ECO:0000313" key="3">
    <source>
        <dbReference type="EMBL" id="EAR20380.1"/>
    </source>
</evidence>
<dbReference type="HOGENOM" id="CLU_1480565_0_0_6"/>
<sequence length="182" mass="19188">MDALSDVLRATRLKGGVFLHAEFSDPWCLSSQVSPENCARFLDSASDIIPYHYVLEGRLRVKTKDEPVVVLGPGQVVLLPRNDLHILGGDLSLAPVSGDDVVVPSTDGGLSTIRLGGDGERTRIICGFLGAENLDCNPIVSSLPSVLELAVGQGSGAEWIRSTFAYAADEIAAGRGFGNHSG</sequence>
<dbReference type="STRING" id="314278.NB231_06895"/>
<accession>A4BVB3</accession>
<keyword evidence="1" id="KW-0238">DNA-binding</keyword>
<dbReference type="EMBL" id="AAOF01000024">
    <property type="protein sequence ID" value="EAR20380.1"/>
    <property type="molecule type" value="Genomic_DNA"/>
</dbReference>
<evidence type="ECO:0000259" key="2">
    <source>
        <dbReference type="Pfam" id="PF12852"/>
    </source>
</evidence>
<name>A4BVB3_9GAMM</name>
<proteinExistence type="predicted"/>
<evidence type="ECO:0000256" key="1">
    <source>
        <dbReference type="ARBA" id="ARBA00023125"/>
    </source>
</evidence>
<keyword evidence="4" id="KW-1185">Reference proteome</keyword>
<dbReference type="InterPro" id="IPR011051">
    <property type="entry name" value="RmlC_Cupin_sf"/>
</dbReference>
<dbReference type="Proteomes" id="UP000003374">
    <property type="component" value="Unassembled WGS sequence"/>
</dbReference>
<protein>
    <recommendedName>
        <fullName evidence="2">AraC-type transcription regulator ligand-binding domain-containing protein</fullName>
    </recommendedName>
</protein>
<dbReference type="AlphaFoldDB" id="A4BVB3"/>
<dbReference type="Gene3D" id="2.60.120.10">
    <property type="entry name" value="Jelly Rolls"/>
    <property type="match status" value="1"/>
</dbReference>
<dbReference type="eggNOG" id="COG2207">
    <property type="taxonomic scope" value="Bacteria"/>
</dbReference>
<dbReference type="InterPro" id="IPR014710">
    <property type="entry name" value="RmlC-like_jellyroll"/>
</dbReference>
<dbReference type="SUPFAM" id="SSF51182">
    <property type="entry name" value="RmlC-like cupins"/>
    <property type="match status" value="1"/>
</dbReference>